<evidence type="ECO:0000256" key="4">
    <source>
        <dbReference type="ARBA" id="ARBA00023002"/>
    </source>
</evidence>
<dbReference type="SUPFAM" id="SSF48264">
    <property type="entry name" value="Cytochrome P450"/>
    <property type="match status" value="1"/>
</dbReference>
<dbReference type="PANTHER" id="PTHR46696:SF1">
    <property type="entry name" value="CYTOCHROME P450 YJIB-RELATED"/>
    <property type="match status" value="1"/>
</dbReference>
<evidence type="ECO:0000256" key="5">
    <source>
        <dbReference type="ARBA" id="ARBA00023004"/>
    </source>
</evidence>
<dbReference type="EMBL" id="VFOL01000001">
    <property type="protein sequence ID" value="TQL38073.1"/>
    <property type="molecule type" value="Genomic_DNA"/>
</dbReference>
<dbReference type="Pfam" id="PF00067">
    <property type="entry name" value="p450"/>
    <property type="match status" value="1"/>
</dbReference>
<evidence type="ECO:0000256" key="8">
    <source>
        <dbReference type="SAM" id="MobiDB-lite"/>
    </source>
</evidence>
<dbReference type="InterPro" id="IPR002397">
    <property type="entry name" value="Cyt_P450_B"/>
</dbReference>
<keyword evidence="2 7" id="KW-0349">Heme</keyword>
<gene>
    <name evidence="10" type="ORF">FB564_3248</name>
    <name evidence="9" type="ORF">Sar04_27930</name>
</gene>
<evidence type="ECO:0000256" key="7">
    <source>
        <dbReference type="RuleBase" id="RU000461"/>
    </source>
</evidence>
<accession>A0A542XQX9</accession>
<comment type="similarity">
    <text evidence="1 7">Belongs to the cytochrome P450 family.</text>
</comment>
<evidence type="ECO:0000256" key="1">
    <source>
        <dbReference type="ARBA" id="ARBA00010617"/>
    </source>
</evidence>
<dbReference type="GO" id="GO:0017000">
    <property type="term" value="P:antibiotic biosynthetic process"/>
    <property type="evidence" value="ECO:0007669"/>
    <property type="project" value="UniProtKB-ARBA"/>
</dbReference>
<evidence type="ECO:0000256" key="6">
    <source>
        <dbReference type="ARBA" id="ARBA00023033"/>
    </source>
</evidence>
<evidence type="ECO:0000313" key="10">
    <source>
        <dbReference type="EMBL" id="TQL38073.1"/>
    </source>
</evidence>
<evidence type="ECO:0000313" key="9">
    <source>
        <dbReference type="EMBL" id="GIM86057.1"/>
    </source>
</evidence>
<dbReference type="Proteomes" id="UP000677457">
    <property type="component" value="Unassembled WGS sequence"/>
</dbReference>
<dbReference type="CDD" id="cd20625">
    <property type="entry name" value="CYP164-like"/>
    <property type="match status" value="1"/>
</dbReference>
<reference evidence="10 11" key="1">
    <citation type="submission" date="2019-06" db="EMBL/GenBank/DDBJ databases">
        <title>Sequencing the genomes of 1000 actinobacteria strains.</title>
        <authorList>
            <person name="Klenk H.-P."/>
        </authorList>
    </citation>
    <scope>NUCLEOTIDE SEQUENCE [LARGE SCALE GENOMIC DNA]</scope>
    <source>
        <strain evidence="10 11">DSM 44819</strain>
    </source>
</reference>
<dbReference type="EMBL" id="BOQM01000020">
    <property type="protein sequence ID" value="GIM86057.1"/>
    <property type="molecule type" value="Genomic_DNA"/>
</dbReference>
<dbReference type="InterPro" id="IPR036396">
    <property type="entry name" value="Cyt_P450_sf"/>
</dbReference>
<name>A0A542XQX9_SALAC</name>
<keyword evidence="3 7" id="KW-0479">Metal-binding</keyword>
<keyword evidence="5 7" id="KW-0408">Iron</keyword>
<dbReference type="GeneID" id="93772461"/>
<dbReference type="FunFam" id="1.10.630.10:FF:000018">
    <property type="entry name" value="Cytochrome P450 monooxygenase"/>
    <property type="match status" value="1"/>
</dbReference>
<keyword evidence="12" id="KW-1185">Reference proteome</keyword>
<dbReference type="GO" id="GO:0016705">
    <property type="term" value="F:oxidoreductase activity, acting on paired donors, with incorporation or reduction of molecular oxygen"/>
    <property type="evidence" value="ECO:0007669"/>
    <property type="project" value="InterPro"/>
</dbReference>
<evidence type="ECO:0000313" key="12">
    <source>
        <dbReference type="Proteomes" id="UP000677457"/>
    </source>
</evidence>
<keyword evidence="4 7" id="KW-0560">Oxidoreductase</keyword>
<dbReference type="InterPro" id="IPR017972">
    <property type="entry name" value="Cyt_P450_CS"/>
</dbReference>
<sequence length="422" mass="46210">MSGELTDQRTAPGAGGNPLRSLMDHGIRANPYPLFGELREAGPTAVEDGSVVLFGEYEHCSQILRHRDMGSDTSEAPSIKGFVVDDAERAGSSIFFMDQPGHGRQRKLVSKSFTPRIVKSFGPQITHIVDGLFEDFRDKGELDVVTDLAYPVSIGIICDLFGIPDDERDMLKEWSDDLALSTELPTLGAAIGVLNVFTRDEINRFGSVAMAAHAYFADLIHRRRKNPGDDLVSSLLATESNGERLTRFEVTSVLATLFVAAHESTTNLISGGILALLRNQDQMAVLRENPGLITNVVDESLRYDPPVHLAARMARARTTIGGYDLDPGTIVVVLMAAGNRDPRAYENPDVFDVNRKIRNVSLAFGAGAHFCIGSGLAKLEAEIAISAFAQRLKHPEVDESSLEYRRHIVVRGLEHMKVSFQP</sequence>
<evidence type="ECO:0000256" key="2">
    <source>
        <dbReference type="ARBA" id="ARBA00022617"/>
    </source>
</evidence>
<dbReference type="Proteomes" id="UP000315983">
    <property type="component" value="Unassembled WGS sequence"/>
</dbReference>
<dbReference type="PRINTS" id="PR00359">
    <property type="entry name" value="BP450"/>
</dbReference>
<dbReference type="Gene3D" id="1.10.630.10">
    <property type="entry name" value="Cytochrome P450"/>
    <property type="match status" value="1"/>
</dbReference>
<organism evidence="10 11">
    <name type="scientific">Salinispora arenicola</name>
    <dbReference type="NCBI Taxonomy" id="168697"/>
    <lineage>
        <taxon>Bacteria</taxon>
        <taxon>Bacillati</taxon>
        <taxon>Actinomycetota</taxon>
        <taxon>Actinomycetes</taxon>
        <taxon>Micromonosporales</taxon>
        <taxon>Micromonosporaceae</taxon>
        <taxon>Salinispora</taxon>
    </lineage>
</organism>
<dbReference type="AlphaFoldDB" id="A0A542XQX9"/>
<dbReference type="GO" id="GO:0005506">
    <property type="term" value="F:iron ion binding"/>
    <property type="evidence" value="ECO:0007669"/>
    <property type="project" value="InterPro"/>
</dbReference>
<dbReference type="RefSeq" id="WP_016812830.1">
    <property type="nucleotide sequence ID" value="NZ_BOQM01000020.1"/>
</dbReference>
<evidence type="ECO:0000313" key="11">
    <source>
        <dbReference type="Proteomes" id="UP000315983"/>
    </source>
</evidence>
<comment type="caution">
    <text evidence="10">The sequence shown here is derived from an EMBL/GenBank/DDBJ whole genome shotgun (WGS) entry which is preliminary data.</text>
</comment>
<dbReference type="GO" id="GO:0020037">
    <property type="term" value="F:heme binding"/>
    <property type="evidence" value="ECO:0007669"/>
    <property type="project" value="InterPro"/>
</dbReference>
<dbReference type="PROSITE" id="PS00086">
    <property type="entry name" value="CYTOCHROME_P450"/>
    <property type="match status" value="1"/>
</dbReference>
<protein>
    <submittedName>
        <fullName evidence="10">Cytochrome P450</fullName>
    </submittedName>
</protein>
<dbReference type="InterPro" id="IPR001128">
    <property type="entry name" value="Cyt_P450"/>
</dbReference>
<dbReference type="GO" id="GO:0004497">
    <property type="term" value="F:monooxygenase activity"/>
    <property type="evidence" value="ECO:0007669"/>
    <property type="project" value="UniProtKB-KW"/>
</dbReference>
<keyword evidence="6 7" id="KW-0503">Monooxygenase</keyword>
<evidence type="ECO:0000256" key="3">
    <source>
        <dbReference type="ARBA" id="ARBA00022723"/>
    </source>
</evidence>
<dbReference type="PRINTS" id="PR00385">
    <property type="entry name" value="P450"/>
</dbReference>
<reference evidence="9 12" key="2">
    <citation type="submission" date="2021-03" db="EMBL/GenBank/DDBJ databases">
        <title>Whole genome shotgun sequence of Salinispora arenicola NBRC 105043.</title>
        <authorList>
            <person name="Komaki H."/>
            <person name="Tamura T."/>
        </authorList>
    </citation>
    <scope>NUCLEOTIDE SEQUENCE [LARGE SCALE GENOMIC DNA]</scope>
    <source>
        <strain evidence="9 12">NBRC 105043</strain>
    </source>
</reference>
<proteinExistence type="inferred from homology"/>
<feature type="region of interest" description="Disordered" evidence="8">
    <location>
        <begin position="1"/>
        <end position="22"/>
    </location>
</feature>
<dbReference type="PANTHER" id="PTHR46696">
    <property type="entry name" value="P450, PUTATIVE (EUROFUNG)-RELATED"/>
    <property type="match status" value="1"/>
</dbReference>